<proteinExistence type="predicted"/>
<evidence type="ECO:0000313" key="1">
    <source>
        <dbReference type="EMBL" id="KAH9324032.1"/>
    </source>
</evidence>
<accession>A0AA38GLC7</accession>
<comment type="caution">
    <text evidence="1">The sequence shown here is derived from an EMBL/GenBank/DDBJ whole genome shotgun (WGS) entry which is preliminary data.</text>
</comment>
<name>A0AA38GLC7_TAXCH</name>
<feature type="non-terminal residue" evidence="1">
    <location>
        <position position="1"/>
    </location>
</feature>
<sequence>LILVEEIPMAAPARLKGKAKIDPTILNRMKSKSCAAVMEEIEKAITAVEYAQASHHLKGVVYSFDAEEADRAY</sequence>
<protein>
    <submittedName>
        <fullName evidence="1">Uncharacterized protein</fullName>
    </submittedName>
</protein>
<feature type="non-terminal residue" evidence="1">
    <location>
        <position position="73"/>
    </location>
</feature>
<organism evidence="1 2">
    <name type="scientific">Taxus chinensis</name>
    <name type="common">Chinese yew</name>
    <name type="synonym">Taxus wallichiana var. chinensis</name>
    <dbReference type="NCBI Taxonomy" id="29808"/>
    <lineage>
        <taxon>Eukaryota</taxon>
        <taxon>Viridiplantae</taxon>
        <taxon>Streptophyta</taxon>
        <taxon>Embryophyta</taxon>
        <taxon>Tracheophyta</taxon>
        <taxon>Spermatophyta</taxon>
        <taxon>Pinopsida</taxon>
        <taxon>Pinidae</taxon>
        <taxon>Conifers II</taxon>
        <taxon>Cupressales</taxon>
        <taxon>Taxaceae</taxon>
        <taxon>Taxus</taxon>
    </lineage>
</organism>
<dbReference type="AlphaFoldDB" id="A0AA38GLC7"/>
<reference evidence="1 2" key="1">
    <citation type="journal article" date="2021" name="Nat. Plants">
        <title>The Taxus genome provides insights into paclitaxel biosynthesis.</title>
        <authorList>
            <person name="Xiong X."/>
            <person name="Gou J."/>
            <person name="Liao Q."/>
            <person name="Li Y."/>
            <person name="Zhou Q."/>
            <person name="Bi G."/>
            <person name="Li C."/>
            <person name="Du R."/>
            <person name="Wang X."/>
            <person name="Sun T."/>
            <person name="Guo L."/>
            <person name="Liang H."/>
            <person name="Lu P."/>
            <person name="Wu Y."/>
            <person name="Zhang Z."/>
            <person name="Ro D.K."/>
            <person name="Shang Y."/>
            <person name="Huang S."/>
            <person name="Yan J."/>
        </authorList>
    </citation>
    <scope>NUCLEOTIDE SEQUENCE [LARGE SCALE GENOMIC DNA]</scope>
    <source>
        <strain evidence="1">Ta-2019</strain>
    </source>
</reference>
<dbReference type="Proteomes" id="UP000824469">
    <property type="component" value="Unassembled WGS sequence"/>
</dbReference>
<gene>
    <name evidence="1" type="ORF">KI387_004210</name>
</gene>
<keyword evidence="2" id="KW-1185">Reference proteome</keyword>
<dbReference type="EMBL" id="JAHRHJ020000002">
    <property type="protein sequence ID" value="KAH9324032.1"/>
    <property type="molecule type" value="Genomic_DNA"/>
</dbReference>
<evidence type="ECO:0000313" key="2">
    <source>
        <dbReference type="Proteomes" id="UP000824469"/>
    </source>
</evidence>